<evidence type="ECO:0000256" key="3">
    <source>
        <dbReference type="ARBA" id="ARBA00022679"/>
    </source>
</evidence>
<feature type="domain" description="Glycosyl transferase family 1" evidence="5">
    <location>
        <begin position="197"/>
        <end position="356"/>
    </location>
</feature>
<proteinExistence type="predicted"/>
<dbReference type="PANTHER" id="PTHR12526:SF627">
    <property type="entry name" value="D-RHAMNOSYLTRANSFERASE WBPZ"/>
    <property type="match status" value="1"/>
</dbReference>
<organism evidence="7 8">
    <name type="scientific">Streptomyces sporangiiformans</name>
    <dbReference type="NCBI Taxonomy" id="2315329"/>
    <lineage>
        <taxon>Bacteria</taxon>
        <taxon>Bacillati</taxon>
        <taxon>Actinomycetota</taxon>
        <taxon>Actinomycetes</taxon>
        <taxon>Kitasatosporales</taxon>
        <taxon>Streptomycetaceae</taxon>
        <taxon>Streptomyces</taxon>
    </lineage>
</organism>
<evidence type="ECO:0000256" key="4">
    <source>
        <dbReference type="SAM" id="MobiDB-lite"/>
    </source>
</evidence>
<keyword evidence="8" id="KW-1185">Reference proteome</keyword>
<dbReference type="RefSeq" id="WP_119101996.1">
    <property type="nucleotide sequence ID" value="NZ_QXMJ01000141.1"/>
</dbReference>
<dbReference type="InterPro" id="IPR001296">
    <property type="entry name" value="Glyco_trans_1"/>
</dbReference>
<name>A0A505D789_9ACTN</name>
<evidence type="ECO:0000256" key="2">
    <source>
        <dbReference type="ARBA" id="ARBA00022676"/>
    </source>
</evidence>
<feature type="domain" description="Glycosyltransferase subfamily 4-like N-terminal" evidence="6">
    <location>
        <begin position="13"/>
        <end position="189"/>
    </location>
</feature>
<dbReference type="OrthoDB" id="570545at2"/>
<gene>
    <name evidence="7" type="ORF">FGD71_020825</name>
</gene>
<evidence type="ECO:0000256" key="1">
    <source>
        <dbReference type="ARBA" id="ARBA00021292"/>
    </source>
</evidence>
<feature type="compositionally biased region" description="Low complexity" evidence="4">
    <location>
        <begin position="465"/>
        <end position="477"/>
    </location>
</feature>
<dbReference type="Pfam" id="PF13439">
    <property type="entry name" value="Glyco_transf_4"/>
    <property type="match status" value="1"/>
</dbReference>
<accession>A0A505D789</accession>
<evidence type="ECO:0000259" key="5">
    <source>
        <dbReference type="Pfam" id="PF00534"/>
    </source>
</evidence>
<keyword evidence="3 7" id="KW-0808">Transferase</keyword>
<evidence type="ECO:0000313" key="8">
    <source>
        <dbReference type="Proteomes" id="UP000317378"/>
    </source>
</evidence>
<protein>
    <recommendedName>
        <fullName evidence="1">D-inositol 3-phosphate glycosyltransferase</fullName>
    </recommendedName>
</protein>
<feature type="region of interest" description="Disordered" evidence="4">
    <location>
        <begin position="430"/>
        <end position="486"/>
    </location>
</feature>
<reference evidence="7 8" key="1">
    <citation type="submission" date="2019-06" db="EMBL/GenBank/DDBJ databases">
        <title>Streptomyces sporangiiformans sp. nov., a novel actinomycete isolated from soil in Mount Song.</title>
        <authorList>
            <person name="Han L."/>
        </authorList>
    </citation>
    <scope>NUCLEOTIDE SEQUENCE [LARGE SCALE GENOMIC DNA]</scope>
    <source>
        <strain evidence="7 8">NEAU-SSA 1</strain>
    </source>
</reference>
<dbReference type="AlphaFoldDB" id="A0A505D789"/>
<dbReference type="Proteomes" id="UP000317378">
    <property type="component" value="Unassembled WGS sequence"/>
</dbReference>
<dbReference type="InterPro" id="IPR028098">
    <property type="entry name" value="Glyco_trans_4-like_N"/>
</dbReference>
<dbReference type="Pfam" id="PF00534">
    <property type="entry name" value="Glycos_transf_1"/>
    <property type="match status" value="1"/>
</dbReference>
<dbReference type="CDD" id="cd03820">
    <property type="entry name" value="GT4_AmsD-like"/>
    <property type="match status" value="1"/>
</dbReference>
<keyword evidence="2" id="KW-0328">Glycosyltransferase</keyword>
<dbReference type="EMBL" id="VCHX02000141">
    <property type="protein sequence ID" value="TPQ20393.1"/>
    <property type="molecule type" value="Genomic_DNA"/>
</dbReference>
<evidence type="ECO:0000259" key="6">
    <source>
        <dbReference type="Pfam" id="PF13439"/>
    </source>
</evidence>
<dbReference type="GO" id="GO:0016757">
    <property type="term" value="F:glycosyltransferase activity"/>
    <property type="evidence" value="ECO:0007669"/>
    <property type="project" value="UniProtKB-KW"/>
</dbReference>
<dbReference type="Gene3D" id="3.40.50.2000">
    <property type="entry name" value="Glycogen Phosphorylase B"/>
    <property type="match status" value="2"/>
</dbReference>
<dbReference type="PANTHER" id="PTHR12526">
    <property type="entry name" value="GLYCOSYLTRANSFERASE"/>
    <property type="match status" value="1"/>
</dbReference>
<dbReference type="SUPFAM" id="SSF53756">
    <property type="entry name" value="UDP-Glycosyltransferase/glycogen phosphorylase"/>
    <property type="match status" value="1"/>
</dbReference>
<sequence>MRIVFLLHNAYAIGGTVRTTLNLAAALAERHDVEVVSMRRHRDEPRFAVDPRIGLVPLVDLREGSADLADPAQALPAADFPSSDKRHKQYSRLTDLRAREYLENCDADVVIGTRPGINVYVARFARRRALRIGQEHLRHDAHSKPLRTTLARHYRALDAVVTTTEADAKVYRKRMPMPGVRVAAVPNIVPAVPDVTPSSGTTKVIAAAGRLVRGKRFDLLIEAFAAVAAKEPDWELRIYGGGPKRESLQSLIDGLGLADRARIMGPRTPIETEFARSSLVVSASDAESFGMTLVEAMRCGVPVISTDCPLGPSEIITEGVNGRLVPVGDARALADAMLDLIPAESRRREMGQAARESAHRFDPEPIMAHYETLFEELRSTRRRRAMERARVRAARWKRRMRRRVRTARRRVREWGGRSGLVEVLGLRLASQGRRGEQGEQGKQANDAGRGSGPRTDLEGAGAGAGARPRTGARPGARSGSGSGSVK</sequence>
<evidence type="ECO:0000313" key="7">
    <source>
        <dbReference type="EMBL" id="TPQ20393.1"/>
    </source>
</evidence>
<comment type="caution">
    <text evidence="7">The sequence shown here is derived from an EMBL/GenBank/DDBJ whole genome shotgun (WGS) entry which is preliminary data.</text>
</comment>